<evidence type="ECO:0000313" key="1">
    <source>
        <dbReference type="EMBL" id="MCQ8104310.1"/>
    </source>
</evidence>
<dbReference type="RefSeq" id="WP_256602095.1">
    <property type="nucleotide sequence ID" value="NZ_JANIBJ010000014.1"/>
</dbReference>
<proteinExistence type="predicted"/>
<evidence type="ECO:0008006" key="3">
    <source>
        <dbReference type="Google" id="ProtNLM"/>
    </source>
</evidence>
<sequence>MKKIIVASALALTGCSTGIVSTDRDTYMVAHSQPFSLLFPLLSTDSWEKAKVYEEATDFCGDRKRNVETVDLKVRESRFFRKYARAELNFRCVDNILIH</sequence>
<accession>A0ABT1TFU5</accession>
<keyword evidence="2" id="KW-1185">Reference proteome</keyword>
<name>A0ABT1TFU5_9GAMM</name>
<dbReference type="PROSITE" id="PS51257">
    <property type="entry name" value="PROKAR_LIPOPROTEIN"/>
    <property type="match status" value="1"/>
</dbReference>
<gene>
    <name evidence="1" type="ORF">NP590_09345</name>
</gene>
<evidence type="ECO:0000313" key="2">
    <source>
        <dbReference type="Proteomes" id="UP001524499"/>
    </source>
</evidence>
<dbReference type="EMBL" id="JANIBJ010000014">
    <property type="protein sequence ID" value="MCQ8104310.1"/>
    <property type="molecule type" value="Genomic_DNA"/>
</dbReference>
<organism evidence="1 2">
    <name type="scientific">Methylomonas subterranea</name>
    <dbReference type="NCBI Taxonomy" id="2952225"/>
    <lineage>
        <taxon>Bacteria</taxon>
        <taxon>Pseudomonadati</taxon>
        <taxon>Pseudomonadota</taxon>
        <taxon>Gammaproteobacteria</taxon>
        <taxon>Methylococcales</taxon>
        <taxon>Methylococcaceae</taxon>
        <taxon>Methylomonas</taxon>
    </lineage>
</organism>
<comment type="caution">
    <text evidence="1">The sequence shown here is derived from an EMBL/GenBank/DDBJ whole genome shotgun (WGS) entry which is preliminary data.</text>
</comment>
<protein>
    <recommendedName>
        <fullName evidence="3">Lipoprotein</fullName>
    </recommendedName>
</protein>
<dbReference type="Proteomes" id="UP001524499">
    <property type="component" value="Unassembled WGS sequence"/>
</dbReference>
<reference evidence="1 2" key="1">
    <citation type="submission" date="2022-07" db="EMBL/GenBank/DDBJ databases">
        <title>Methylomonas rivi sp. nov., Methylomonas rosea sp. nov., Methylomonas aureus sp. nov. and Methylomonas subterranea sp. nov., four novel methanotrophs isolated from a freshwater creek and the deep terrestrial subsurface.</title>
        <authorList>
            <person name="Abin C."/>
            <person name="Sankaranarayanan K."/>
            <person name="Garner C."/>
            <person name="Sindelar R."/>
            <person name="Kotary K."/>
            <person name="Garner R."/>
            <person name="Barclay S."/>
            <person name="Lawson P."/>
            <person name="Krumholz L."/>
        </authorList>
    </citation>
    <scope>NUCLEOTIDE SEQUENCE [LARGE SCALE GENOMIC DNA]</scope>
    <source>
        <strain evidence="1 2">SURF-2</strain>
    </source>
</reference>